<comment type="similarity">
    <text evidence="1">Belongs to the RdRP family.</text>
</comment>
<keyword evidence="1" id="KW-0808">Transferase</keyword>
<dbReference type="GO" id="GO:0030422">
    <property type="term" value="P:siRNA processing"/>
    <property type="evidence" value="ECO:0007669"/>
    <property type="project" value="TreeGrafter"/>
</dbReference>
<keyword evidence="1" id="KW-0694">RNA-binding</keyword>
<keyword evidence="1" id="KW-0548">Nucleotidyltransferase</keyword>
<dbReference type="GO" id="GO:0031380">
    <property type="term" value="C:nuclear RNA-directed RNA polymerase complex"/>
    <property type="evidence" value="ECO:0007669"/>
    <property type="project" value="TreeGrafter"/>
</dbReference>
<dbReference type="OrthoDB" id="10055769at2759"/>
<comment type="caution">
    <text evidence="4">The sequence shown here is derived from an EMBL/GenBank/DDBJ whole genome shotgun (WGS) entry which is preliminary data.</text>
</comment>
<accession>A0A8H3ETY5</accession>
<dbReference type="EMBL" id="CAJPDQ010000006">
    <property type="protein sequence ID" value="CAF9911610.1"/>
    <property type="molecule type" value="Genomic_DNA"/>
</dbReference>
<evidence type="ECO:0000256" key="1">
    <source>
        <dbReference type="RuleBase" id="RU363098"/>
    </source>
</evidence>
<dbReference type="InterPro" id="IPR007855">
    <property type="entry name" value="RDRP"/>
</dbReference>
<sequence>MAASFQRALYKLNVEHQLDLHDPDLAEDPCGNSFDLQLCRDAKDLWQYHHDRWEYVVNRFSTQAPGVRSQWVSKPHGDPTTISFGATSQIATLKDLFRGLLLEEKVRFALPSTKPFSVPEEPEMMLIVAEDDLGASQYSSLTANASRNGLYSNSSDTVIQPGSSWLDEFKRLEQGDDTLLAKDYPVIRESNDDMAMDYEDRTDPHVGLRYHSDALCGQTSEFSRENSYVRKRPASNYETEKALRKPKTFDDDQLQQSRFDDPAFSFTKPRESLTVKVTRQALYCAPSVDTSFRSVSTDANGSFLTNATTPSSSLQTSNRASNANAPSVLHPDSTEPPSDVQKYLHKFKQASPFDDSIHSCPELTPFSAVFETQRVALHNGFNPCDIFKYLRSQNGLLNHVGRVTDLDHLWAALAEYTNINHGLLPARSASKAWKASLLPRDDLQYGTLSLTGIVSFGSSPKEPLLDIKLNPLSLEQSNRLKRKYGSDRLLVLRFPSLEAGSLPSHPKADASNVRTAFIEWLTTSSHYLLGREWKAFYVKPKPRTKSTEKPTHTWRVCFFAVDGYGFKNYVDTIAPKYTSIEQMLDWFFCIANNQDQLSLKLFSRLQLLVSDTTPTFCFSLSQIIQKDDIWCQGILMTDGCARISYKAAQLISRQLGLPLPIPSAFQARIAGAKGMWLVDTSLEPHNGSDVWIEMYPSQIKFESLHRERGHPDMHRITFEVHDYSRPLRPAPINFQLLPILIDRNVDAKIFTELLENDLNAKVTELGESMSQPQALRAWNQEQYPTAGTRLASNGVVWNGGMPDLDEEAINALAEAGFVPETCAFLEELCKSAVKLYCTRVEKRMYIYPGQATFAYMVPDFWGVLEEDQIHLGFSSAFTDRRSQWSDTMLYSIDVLVARLPAHLPSDIHKVRAVFSEKLAHIKDVVVFPTKGKFCLADKLSGGDYDGDKAWICWNDAVVGPFKNFDSPPKRVYSDYGIRKDHTVVKDVWQPKNKQDKDSSTSQATQAAQFIRQGFEFNMRQSLLGQCTNLHEAYCYNLVLQASKNSVSKTNIHAPRRQVYSPMRDHRAMDFANLLGHLVDTAKNGYIFTDEDRRKYLASIGAKRLPDPAYKTGGTPSDHIIDQLVLQTVVSFRQNALKKLDLVCNPSGTRTKEYKDKDLLTRYQKEKHLAQKYLAEDPKDKAVSIVLQFLARDVNDIYNQYKGWMPEVHNGQVSWNDVYKSLRRCFLDLQPASGIQNETNLDGHPVIERWRESAREDESSAQRSWYLLAASALYSEISLGSFPWRACGKELMVLKLLANNDGVPITRQMHQYMRFDRRMWENAKLRDNGKSETDQGDVIGELNVEEFMGFNVEMMYEWQAEAE</sequence>
<evidence type="ECO:0000313" key="4">
    <source>
        <dbReference type="EMBL" id="CAF9911610.1"/>
    </source>
</evidence>
<keyword evidence="5" id="KW-1185">Reference proteome</keyword>
<comment type="catalytic activity">
    <reaction evidence="1">
        <text>RNA(n) + a ribonucleoside 5'-triphosphate = RNA(n+1) + diphosphate</text>
        <dbReference type="Rhea" id="RHEA:21248"/>
        <dbReference type="Rhea" id="RHEA-COMP:14527"/>
        <dbReference type="Rhea" id="RHEA-COMP:17342"/>
        <dbReference type="ChEBI" id="CHEBI:33019"/>
        <dbReference type="ChEBI" id="CHEBI:61557"/>
        <dbReference type="ChEBI" id="CHEBI:140395"/>
        <dbReference type="EC" id="2.7.7.48"/>
    </reaction>
</comment>
<name>A0A8H3ETY5_9LECA</name>
<dbReference type="EC" id="2.7.7.48" evidence="1"/>
<dbReference type="Proteomes" id="UP000664169">
    <property type="component" value="Unassembled WGS sequence"/>
</dbReference>
<dbReference type="GO" id="GO:0003723">
    <property type="term" value="F:RNA binding"/>
    <property type="evidence" value="ECO:0007669"/>
    <property type="project" value="UniProtKB-KW"/>
</dbReference>
<dbReference type="InterPro" id="IPR057596">
    <property type="entry name" value="RDRP_core"/>
</dbReference>
<feature type="compositionally biased region" description="Polar residues" evidence="2">
    <location>
        <begin position="303"/>
        <end position="325"/>
    </location>
</feature>
<protein>
    <recommendedName>
        <fullName evidence="1">RNA-dependent RNA polymerase</fullName>
        <ecNumber evidence="1">2.7.7.48</ecNumber>
    </recommendedName>
</protein>
<proteinExistence type="inferred from homology"/>
<organism evidence="4 5">
    <name type="scientific">Gomphillus americanus</name>
    <dbReference type="NCBI Taxonomy" id="1940652"/>
    <lineage>
        <taxon>Eukaryota</taxon>
        <taxon>Fungi</taxon>
        <taxon>Dikarya</taxon>
        <taxon>Ascomycota</taxon>
        <taxon>Pezizomycotina</taxon>
        <taxon>Lecanoromycetes</taxon>
        <taxon>OSLEUM clade</taxon>
        <taxon>Ostropomycetidae</taxon>
        <taxon>Ostropales</taxon>
        <taxon>Graphidaceae</taxon>
        <taxon>Gomphilloideae</taxon>
        <taxon>Gomphillus</taxon>
    </lineage>
</organism>
<feature type="region of interest" description="Disordered" evidence="2">
    <location>
        <begin position="246"/>
        <end position="265"/>
    </location>
</feature>
<feature type="domain" description="RDRP core" evidence="3">
    <location>
        <begin position="467"/>
        <end position="1124"/>
    </location>
</feature>
<dbReference type="Pfam" id="PF05183">
    <property type="entry name" value="RdRP"/>
    <property type="match status" value="1"/>
</dbReference>
<feature type="region of interest" description="Disordered" evidence="2">
    <location>
        <begin position="303"/>
        <end position="339"/>
    </location>
</feature>
<gene>
    <name evidence="4" type="ORF">GOMPHAMPRED_007470</name>
</gene>
<dbReference type="GO" id="GO:0003968">
    <property type="term" value="F:RNA-directed RNA polymerase activity"/>
    <property type="evidence" value="ECO:0007669"/>
    <property type="project" value="UniProtKB-KW"/>
</dbReference>
<evidence type="ECO:0000256" key="2">
    <source>
        <dbReference type="SAM" id="MobiDB-lite"/>
    </source>
</evidence>
<reference evidence="4" key="1">
    <citation type="submission" date="2021-03" db="EMBL/GenBank/DDBJ databases">
        <authorList>
            <person name="Tagirdzhanova G."/>
        </authorList>
    </citation>
    <scope>NUCLEOTIDE SEQUENCE</scope>
</reference>
<evidence type="ECO:0000259" key="3">
    <source>
        <dbReference type="Pfam" id="PF05183"/>
    </source>
</evidence>
<keyword evidence="1" id="KW-0696">RNA-directed RNA polymerase</keyword>
<dbReference type="PANTHER" id="PTHR23079">
    <property type="entry name" value="RNA-DEPENDENT RNA POLYMERASE"/>
    <property type="match status" value="1"/>
</dbReference>
<evidence type="ECO:0000313" key="5">
    <source>
        <dbReference type="Proteomes" id="UP000664169"/>
    </source>
</evidence>
<dbReference type="PANTHER" id="PTHR23079:SF14">
    <property type="entry name" value="RNA-DEPENDENT RNA POLYMERASE"/>
    <property type="match status" value="1"/>
</dbReference>